<evidence type="ECO:0000313" key="12">
    <source>
        <dbReference type="Proteomes" id="UP000671910"/>
    </source>
</evidence>
<dbReference type="PANTHER" id="PTHR11142:SF0">
    <property type="entry name" value="TRNA PSEUDOURIDINE SYNTHASE-LIKE 1"/>
    <property type="match status" value="1"/>
</dbReference>
<comment type="subunit">
    <text evidence="4">Homodimer.</text>
</comment>
<dbReference type="InterPro" id="IPR020095">
    <property type="entry name" value="PsdUridine_synth_TruA_C"/>
</dbReference>
<dbReference type="EC" id="5.4.99.12" evidence="4"/>
<evidence type="ECO:0000256" key="7">
    <source>
        <dbReference type="RuleBase" id="RU003792"/>
    </source>
</evidence>
<organism evidence="10 12">
    <name type="scientific">Xiamenia xianingshaonis</name>
    <dbReference type="NCBI Taxonomy" id="2682776"/>
    <lineage>
        <taxon>Bacteria</taxon>
        <taxon>Bacillati</taxon>
        <taxon>Actinomycetota</taxon>
        <taxon>Coriobacteriia</taxon>
        <taxon>Eggerthellales</taxon>
        <taxon>Eggerthellaceae</taxon>
        <taxon>Xiamenia</taxon>
    </lineage>
</organism>
<gene>
    <name evidence="4 10" type="primary">truA</name>
    <name evidence="9" type="ORF">GMI68_00385</name>
    <name evidence="10" type="ORF">J7S26_01715</name>
</gene>
<dbReference type="PANTHER" id="PTHR11142">
    <property type="entry name" value="PSEUDOURIDYLATE SYNTHASE"/>
    <property type="match status" value="1"/>
</dbReference>
<evidence type="ECO:0000256" key="5">
    <source>
        <dbReference type="PIRSR" id="PIRSR001430-1"/>
    </source>
</evidence>
<evidence type="ECO:0000256" key="3">
    <source>
        <dbReference type="ARBA" id="ARBA00023235"/>
    </source>
</evidence>
<feature type="domain" description="Pseudouridine synthase I TruA alpha/beta" evidence="8">
    <location>
        <begin position="10"/>
        <end position="111"/>
    </location>
</feature>
<accession>A0A9E6SUL8</accession>
<comment type="caution">
    <text evidence="4">Lacks conserved residue(s) required for the propagation of feature annotation.</text>
</comment>
<dbReference type="CDD" id="cd02570">
    <property type="entry name" value="PseudoU_synth_EcTruA"/>
    <property type="match status" value="1"/>
</dbReference>
<keyword evidence="2 4" id="KW-0819">tRNA processing</keyword>
<proteinExistence type="inferred from homology"/>
<comment type="function">
    <text evidence="4">Formation of pseudouridine at positions 38, 39 and 40 in the anticodon stem and loop of transfer RNAs.</text>
</comment>
<dbReference type="EMBL" id="WPCR01000001">
    <property type="protein sequence ID" value="NHM13243.1"/>
    <property type="molecule type" value="Genomic_DNA"/>
</dbReference>
<comment type="catalytic activity">
    <reaction evidence="4 7">
        <text>uridine(38/39/40) in tRNA = pseudouridine(38/39/40) in tRNA</text>
        <dbReference type="Rhea" id="RHEA:22376"/>
        <dbReference type="Rhea" id="RHEA-COMP:10085"/>
        <dbReference type="Rhea" id="RHEA-COMP:10087"/>
        <dbReference type="ChEBI" id="CHEBI:65314"/>
        <dbReference type="ChEBI" id="CHEBI:65315"/>
        <dbReference type="EC" id="5.4.99.12"/>
    </reaction>
</comment>
<dbReference type="InterPro" id="IPR020097">
    <property type="entry name" value="PsdUridine_synth_TruA_a/b_dom"/>
</dbReference>
<dbReference type="HAMAP" id="MF_00171">
    <property type="entry name" value="TruA"/>
    <property type="match status" value="1"/>
</dbReference>
<feature type="binding site" evidence="4 6">
    <location>
        <position position="117"/>
    </location>
    <ligand>
        <name>substrate</name>
    </ligand>
</feature>
<dbReference type="GO" id="GO:0003723">
    <property type="term" value="F:RNA binding"/>
    <property type="evidence" value="ECO:0007669"/>
    <property type="project" value="InterPro"/>
</dbReference>
<dbReference type="KEGG" id="ebz:J7S26_01715"/>
<protein>
    <recommendedName>
        <fullName evidence="4">tRNA pseudouridine synthase A</fullName>
        <ecNumber evidence="4">5.4.99.12</ecNumber>
    </recommendedName>
    <alternativeName>
        <fullName evidence="4">tRNA pseudouridine(38-40) synthase</fullName>
    </alternativeName>
    <alternativeName>
        <fullName evidence="4">tRNA pseudouridylate synthase I</fullName>
    </alternativeName>
    <alternativeName>
        <fullName evidence="4">tRNA-uridine isomerase I</fullName>
    </alternativeName>
</protein>
<dbReference type="EMBL" id="CP072829">
    <property type="protein sequence ID" value="QTU84670.1"/>
    <property type="molecule type" value="Genomic_DNA"/>
</dbReference>
<dbReference type="GO" id="GO:0031119">
    <property type="term" value="P:tRNA pseudouridine synthesis"/>
    <property type="evidence" value="ECO:0007669"/>
    <property type="project" value="UniProtKB-UniRule"/>
</dbReference>
<keyword evidence="11" id="KW-1185">Reference proteome</keyword>
<dbReference type="InterPro" id="IPR001406">
    <property type="entry name" value="PsdUridine_synth_TruA"/>
</dbReference>
<dbReference type="SUPFAM" id="SSF55120">
    <property type="entry name" value="Pseudouridine synthase"/>
    <property type="match status" value="1"/>
</dbReference>
<sequence>MEGVVTLAAHVAYHGAPFAGFARQPGQKTVQGELERALATVFREEVLTTCAGRTDAGVHARGQVVSFDVAEVLVRDRTPESLRRSLNALTDEAVVVRSVERTRPGFSARFDAQAREYRYFIATGDTPPLFMREFSWFVSRPLDVDAMRRGAAYLIGEHDFKSFCTAASAVGKPTCRFVESIDFAAQEVMGEPVLVMTIVGNAFLHSMVRTIMGTLMMVGRGLREPAWVERVLDAKQRCAAGENAPAQGLVFWAVRY</sequence>
<feature type="active site" description="Nucleophile" evidence="4 5">
    <location>
        <position position="55"/>
    </location>
</feature>
<keyword evidence="3 4" id="KW-0413">Isomerase</keyword>
<evidence type="ECO:0000313" key="10">
    <source>
        <dbReference type="EMBL" id="QTU84670.1"/>
    </source>
</evidence>
<evidence type="ECO:0000256" key="6">
    <source>
        <dbReference type="PIRSR" id="PIRSR001430-2"/>
    </source>
</evidence>
<dbReference type="Gene3D" id="3.30.70.660">
    <property type="entry name" value="Pseudouridine synthase I, catalytic domain, C-terminal subdomain"/>
    <property type="match status" value="1"/>
</dbReference>
<reference evidence="9 11" key="1">
    <citation type="submission" date="2019-11" db="EMBL/GenBank/DDBJ databases">
        <title>Eggerthellaceae novel genus isolated from the rectal contents of marmort.</title>
        <authorList>
            <person name="Zhang G."/>
        </authorList>
    </citation>
    <scope>NUCLEOTIDE SEQUENCE [LARGE SCALE GENOMIC DNA]</scope>
    <source>
        <strain evidence="9">Zg-886</strain>
        <strain evidence="11">zg-886</strain>
    </source>
</reference>
<comment type="similarity">
    <text evidence="1 4 7">Belongs to the tRNA pseudouridine synthase TruA family.</text>
</comment>
<evidence type="ECO:0000256" key="4">
    <source>
        <dbReference type="HAMAP-Rule" id="MF_00171"/>
    </source>
</evidence>
<evidence type="ECO:0000256" key="2">
    <source>
        <dbReference type="ARBA" id="ARBA00022694"/>
    </source>
</evidence>
<dbReference type="Proteomes" id="UP000671910">
    <property type="component" value="Chromosome"/>
</dbReference>
<evidence type="ECO:0000259" key="8">
    <source>
        <dbReference type="Pfam" id="PF01416"/>
    </source>
</evidence>
<dbReference type="InterPro" id="IPR020094">
    <property type="entry name" value="TruA/RsuA/RluB/E/F_N"/>
</dbReference>
<dbReference type="GO" id="GO:0160147">
    <property type="term" value="F:tRNA pseudouridine(38-40) synthase activity"/>
    <property type="evidence" value="ECO:0007669"/>
    <property type="project" value="UniProtKB-EC"/>
</dbReference>
<evidence type="ECO:0000256" key="1">
    <source>
        <dbReference type="ARBA" id="ARBA00009375"/>
    </source>
</evidence>
<evidence type="ECO:0000313" key="9">
    <source>
        <dbReference type="EMBL" id="NHM13243.1"/>
    </source>
</evidence>
<feature type="domain" description="Pseudouridine synthase I TruA alpha/beta" evidence="8">
    <location>
        <begin position="151"/>
        <end position="256"/>
    </location>
</feature>
<dbReference type="NCBIfam" id="TIGR00071">
    <property type="entry name" value="hisT_truA"/>
    <property type="match status" value="1"/>
</dbReference>
<dbReference type="RefSeq" id="WP_166338025.1">
    <property type="nucleotide sequence ID" value="NZ_CP072829.1"/>
</dbReference>
<dbReference type="FunFam" id="3.30.70.580:FF:000001">
    <property type="entry name" value="tRNA pseudouridine synthase A"/>
    <property type="match status" value="1"/>
</dbReference>
<dbReference type="Proteomes" id="UP000636394">
    <property type="component" value="Unassembled WGS sequence"/>
</dbReference>
<evidence type="ECO:0000313" key="11">
    <source>
        <dbReference type="Proteomes" id="UP000636394"/>
    </source>
</evidence>
<reference evidence="10" key="2">
    <citation type="submission" date="2021-04" db="EMBL/GenBank/DDBJ databases">
        <title>Novel species in family Eggerthellaceae.</title>
        <authorList>
            <person name="Zhang G."/>
        </authorList>
    </citation>
    <scope>NUCLEOTIDE SEQUENCE</scope>
    <source>
        <strain evidence="10">Zg-886</strain>
    </source>
</reference>
<dbReference type="InterPro" id="IPR020103">
    <property type="entry name" value="PsdUridine_synth_cat_dom_sf"/>
</dbReference>
<name>A0A9E6SUL8_9ACTN</name>
<dbReference type="Pfam" id="PF01416">
    <property type="entry name" value="PseudoU_synth_1"/>
    <property type="match status" value="2"/>
</dbReference>
<dbReference type="Gene3D" id="3.30.70.580">
    <property type="entry name" value="Pseudouridine synthase I, catalytic domain, N-terminal subdomain"/>
    <property type="match status" value="1"/>
</dbReference>
<dbReference type="AlphaFoldDB" id="A0A9E6SUL8"/>
<dbReference type="PIRSF" id="PIRSF001430">
    <property type="entry name" value="tRNA_psdUrid_synth"/>
    <property type="match status" value="1"/>
</dbReference>